<dbReference type="EMBL" id="CM004390">
    <property type="protein sequence ID" value="KAG8655396.1"/>
    <property type="molecule type" value="Genomic_DNA"/>
</dbReference>
<protein>
    <submittedName>
        <fullName evidence="1">Uncharacterized protein</fullName>
    </submittedName>
</protein>
<sequence length="525" mass="59437">MLRGGSMRAIKLISLLESKESTLQSMMFLLWSFLVICLCYVAWWKHESYKTNKLIREQGIKGPPPSLLLGNIPEMERMVSQNSETPQIDGPLIVLPYLKHWAKNYGKLFKFALGGIQLLYVNNLSIVREINLFTSFELGKPAYLQNDRGVLLGKGLNTANGDVWHHQRKTIAPQLYMHKVKDMVNLMVESGSMVVKAWEKIIDREGEGGMVDIVVDEHARIFTTYIASKIIFGSDHHKGIKVFSKCHELLKAMGETTTLGIPLLRFLPIERNRKTWRLAKEIHGMIMDIAKERSGSTSHQDLLQAIIEGSKNGELGKLTEDEFIVDNCKNMMFGGYQSPAVAAIWGLMLLASHPEWQDRARFEVLEICKGQQLLDYNMLSKMKVLKMVIQEVLRLYPGVTLVSREAMQNVKLGELKVPKGMDIWIWLPALHRNPEYWGADADVFNPERFTNGVTGACKSSQAYIPFGLGARVCPGQNLALIELKVFFAVILSNFKLTISPKYRHSPTYGLLLEPEHGVNLLIQKI</sequence>
<comment type="caution">
    <text evidence="1">The sequence shown here is derived from an EMBL/GenBank/DDBJ whole genome shotgun (WGS) entry which is preliminary data.</text>
</comment>
<evidence type="ECO:0000313" key="1">
    <source>
        <dbReference type="EMBL" id="KAG8655396.1"/>
    </source>
</evidence>
<evidence type="ECO:0000313" key="2">
    <source>
        <dbReference type="Proteomes" id="UP000091857"/>
    </source>
</evidence>
<reference evidence="2" key="1">
    <citation type="journal article" date="2016" name="Nat. Biotechnol.">
        <title>Sequencing wild and cultivated cassava and related species reveals extensive interspecific hybridization and genetic diversity.</title>
        <authorList>
            <person name="Bredeson J.V."/>
            <person name="Lyons J.B."/>
            <person name="Prochnik S.E."/>
            <person name="Wu G.A."/>
            <person name="Ha C.M."/>
            <person name="Edsinger-Gonzales E."/>
            <person name="Grimwood J."/>
            <person name="Schmutz J."/>
            <person name="Rabbi I.Y."/>
            <person name="Egesi C."/>
            <person name="Nauluvula P."/>
            <person name="Lebot V."/>
            <person name="Ndunguru J."/>
            <person name="Mkamilo G."/>
            <person name="Bart R.S."/>
            <person name="Setter T.L."/>
            <person name="Gleadow R.M."/>
            <person name="Kulakow P."/>
            <person name="Ferguson M.E."/>
            <person name="Rounsley S."/>
            <person name="Rokhsar D.S."/>
        </authorList>
    </citation>
    <scope>NUCLEOTIDE SEQUENCE [LARGE SCALE GENOMIC DNA]</scope>
    <source>
        <strain evidence="2">cv. AM560-2</strain>
    </source>
</reference>
<proteinExistence type="predicted"/>
<dbReference type="Proteomes" id="UP000091857">
    <property type="component" value="Chromosome 4"/>
</dbReference>
<organism evidence="1 2">
    <name type="scientific">Manihot esculenta</name>
    <name type="common">Cassava</name>
    <name type="synonym">Jatropha manihot</name>
    <dbReference type="NCBI Taxonomy" id="3983"/>
    <lineage>
        <taxon>Eukaryota</taxon>
        <taxon>Viridiplantae</taxon>
        <taxon>Streptophyta</taxon>
        <taxon>Embryophyta</taxon>
        <taxon>Tracheophyta</taxon>
        <taxon>Spermatophyta</taxon>
        <taxon>Magnoliopsida</taxon>
        <taxon>eudicotyledons</taxon>
        <taxon>Gunneridae</taxon>
        <taxon>Pentapetalae</taxon>
        <taxon>rosids</taxon>
        <taxon>fabids</taxon>
        <taxon>Malpighiales</taxon>
        <taxon>Euphorbiaceae</taxon>
        <taxon>Crotonoideae</taxon>
        <taxon>Manihoteae</taxon>
        <taxon>Manihot</taxon>
    </lineage>
</organism>
<accession>A0ACB7HTC5</accession>
<keyword evidence="2" id="KW-1185">Reference proteome</keyword>
<gene>
    <name evidence="1" type="ORF">MANES_04G037401v8</name>
</gene>
<name>A0ACB7HTC5_MANES</name>